<dbReference type="EMBL" id="AGNL01050088">
    <property type="protein sequence ID" value="EJK44165.1"/>
    <property type="molecule type" value="Genomic_DNA"/>
</dbReference>
<dbReference type="eggNOG" id="ENOG502SE8Q">
    <property type="taxonomic scope" value="Eukaryota"/>
</dbReference>
<organism evidence="7 8">
    <name type="scientific">Thalassiosira oceanica</name>
    <name type="common">Marine diatom</name>
    <dbReference type="NCBI Taxonomy" id="159749"/>
    <lineage>
        <taxon>Eukaryota</taxon>
        <taxon>Sar</taxon>
        <taxon>Stramenopiles</taxon>
        <taxon>Ochrophyta</taxon>
        <taxon>Bacillariophyta</taxon>
        <taxon>Coscinodiscophyceae</taxon>
        <taxon>Thalassiosirophycidae</taxon>
        <taxon>Thalassiosirales</taxon>
        <taxon>Thalassiosiraceae</taxon>
        <taxon>Thalassiosira</taxon>
    </lineage>
</organism>
<dbReference type="GO" id="GO:0008270">
    <property type="term" value="F:zinc ion binding"/>
    <property type="evidence" value="ECO:0007669"/>
    <property type="project" value="UniProtKB-KW"/>
</dbReference>
<dbReference type="Gene3D" id="6.10.140.2220">
    <property type="match status" value="1"/>
</dbReference>
<evidence type="ECO:0000313" key="7">
    <source>
        <dbReference type="EMBL" id="EJK44165.1"/>
    </source>
</evidence>
<dbReference type="Proteomes" id="UP000266841">
    <property type="component" value="Unassembled WGS sequence"/>
</dbReference>
<evidence type="ECO:0000256" key="2">
    <source>
        <dbReference type="ARBA" id="ARBA00022771"/>
    </source>
</evidence>
<feature type="compositionally biased region" description="Low complexity" evidence="5">
    <location>
        <begin position="93"/>
        <end position="104"/>
    </location>
</feature>
<protein>
    <recommendedName>
        <fullName evidence="6">MYND-type domain-containing protein</fullName>
    </recommendedName>
</protein>
<gene>
    <name evidence="7" type="ORF">THAOC_37324</name>
</gene>
<feature type="non-terminal residue" evidence="7">
    <location>
        <position position="251"/>
    </location>
</feature>
<dbReference type="PROSITE" id="PS50865">
    <property type="entry name" value="ZF_MYND_2"/>
    <property type="match status" value="1"/>
</dbReference>
<dbReference type="Pfam" id="PF01753">
    <property type="entry name" value="zf-MYND"/>
    <property type="match status" value="1"/>
</dbReference>
<comment type="caution">
    <text evidence="7">The sequence shown here is derived from an EMBL/GenBank/DDBJ whole genome shotgun (WGS) entry which is preliminary data.</text>
</comment>
<evidence type="ECO:0000259" key="6">
    <source>
        <dbReference type="PROSITE" id="PS50865"/>
    </source>
</evidence>
<reference evidence="7 8" key="1">
    <citation type="journal article" date="2012" name="Genome Biol.">
        <title>Genome and low-iron response of an oceanic diatom adapted to chronic iron limitation.</title>
        <authorList>
            <person name="Lommer M."/>
            <person name="Specht M."/>
            <person name="Roy A.S."/>
            <person name="Kraemer L."/>
            <person name="Andreson R."/>
            <person name="Gutowska M.A."/>
            <person name="Wolf J."/>
            <person name="Bergner S.V."/>
            <person name="Schilhabel M.B."/>
            <person name="Klostermeier U.C."/>
            <person name="Beiko R.G."/>
            <person name="Rosenstiel P."/>
            <person name="Hippler M."/>
            <person name="Laroche J."/>
        </authorList>
    </citation>
    <scope>NUCLEOTIDE SEQUENCE [LARGE SCALE GENOMIC DNA]</scope>
    <source>
        <strain evidence="7 8">CCMP1005</strain>
    </source>
</reference>
<keyword evidence="2 4" id="KW-0863">Zinc-finger</keyword>
<dbReference type="PROSITE" id="PS01360">
    <property type="entry name" value="ZF_MYND_1"/>
    <property type="match status" value="1"/>
</dbReference>
<evidence type="ECO:0000256" key="3">
    <source>
        <dbReference type="ARBA" id="ARBA00022833"/>
    </source>
</evidence>
<keyword evidence="8" id="KW-1185">Reference proteome</keyword>
<dbReference type="SUPFAM" id="SSF144232">
    <property type="entry name" value="HIT/MYND zinc finger-like"/>
    <property type="match status" value="1"/>
</dbReference>
<accession>K0QYZ6</accession>
<dbReference type="OrthoDB" id="45756at2759"/>
<keyword evidence="3" id="KW-0862">Zinc</keyword>
<name>K0QYZ6_THAOC</name>
<evidence type="ECO:0000256" key="1">
    <source>
        <dbReference type="ARBA" id="ARBA00022723"/>
    </source>
</evidence>
<feature type="region of interest" description="Disordered" evidence="5">
    <location>
        <begin position="1"/>
        <end position="145"/>
    </location>
</feature>
<keyword evidence="1" id="KW-0479">Metal-binding</keyword>
<sequence>MSSPRRMAAEDRNFPTAENRPAFEQFWPESGGCVGLFGLGSGRQAEGGRAEGQGGGRPDEVSARFQPKRNRGVPAQRHSTEPKIRFGRSGRQSSTETSSPPTRSAVGKMQEPRANDGAGLILKATPRQRGRTTHGPGRSSGDAAFGCSSPVKRVVRRAGAEGYRASFLAGKARATLNELLNITMSCVPVAGDGDGICANCGKHGSDTVKLKNCTACRLVKYCGVDCQRDHRKQHKKTCKQRAAELKDEELY</sequence>
<evidence type="ECO:0000313" key="8">
    <source>
        <dbReference type="Proteomes" id="UP000266841"/>
    </source>
</evidence>
<proteinExistence type="predicted"/>
<evidence type="ECO:0000256" key="5">
    <source>
        <dbReference type="SAM" id="MobiDB-lite"/>
    </source>
</evidence>
<feature type="compositionally biased region" description="Gly residues" evidence="5">
    <location>
        <begin position="32"/>
        <end position="41"/>
    </location>
</feature>
<evidence type="ECO:0000256" key="4">
    <source>
        <dbReference type="PROSITE-ProRule" id="PRU00134"/>
    </source>
</evidence>
<dbReference type="AlphaFoldDB" id="K0QYZ6"/>
<feature type="domain" description="MYND-type" evidence="6">
    <location>
        <begin position="197"/>
        <end position="238"/>
    </location>
</feature>
<dbReference type="InterPro" id="IPR002893">
    <property type="entry name" value="Znf_MYND"/>
</dbReference>